<dbReference type="Proteomes" id="UP001516400">
    <property type="component" value="Unassembled WGS sequence"/>
</dbReference>
<sequence length="173" mass="19278">MGVVADNNGRADYSDDFQQLSLEKSGVFAQLIERGKVRLLPLQSDGVRVIGVVSAVQGEPPGAAVLSATREADFAVLLCPHIPPASPGGIFTKIARRRAMEEVLPEGKNFKLLQDSELPEVLDFLSDFLPDSIKFHQTLKTFLNDRVWDFHFYVNKDWPERAVILHFPGMTKT</sequence>
<gene>
    <name evidence="1" type="ORF">HHI36_016097</name>
</gene>
<dbReference type="EMBL" id="JABFTP020000124">
    <property type="protein sequence ID" value="KAL3278550.1"/>
    <property type="molecule type" value="Genomic_DNA"/>
</dbReference>
<organism evidence="1 2">
    <name type="scientific">Cryptolaemus montrouzieri</name>
    <dbReference type="NCBI Taxonomy" id="559131"/>
    <lineage>
        <taxon>Eukaryota</taxon>
        <taxon>Metazoa</taxon>
        <taxon>Ecdysozoa</taxon>
        <taxon>Arthropoda</taxon>
        <taxon>Hexapoda</taxon>
        <taxon>Insecta</taxon>
        <taxon>Pterygota</taxon>
        <taxon>Neoptera</taxon>
        <taxon>Endopterygota</taxon>
        <taxon>Coleoptera</taxon>
        <taxon>Polyphaga</taxon>
        <taxon>Cucujiformia</taxon>
        <taxon>Coccinelloidea</taxon>
        <taxon>Coccinellidae</taxon>
        <taxon>Scymninae</taxon>
        <taxon>Scymnini</taxon>
        <taxon>Cryptolaemus</taxon>
    </lineage>
</organism>
<feature type="non-terminal residue" evidence="1">
    <location>
        <position position="173"/>
    </location>
</feature>
<comment type="caution">
    <text evidence="1">The sequence shown here is derived from an EMBL/GenBank/DDBJ whole genome shotgun (WGS) entry which is preliminary data.</text>
</comment>
<name>A0ABD2NIJ9_9CUCU</name>
<evidence type="ECO:0000313" key="1">
    <source>
        <dbReference type="EMBL" id="KAL3278550.1"/>
    </source>
</evidence>
<reference evidence="1 2" key="1">
    <citation type="journal article" date="2021" name="BMC Biol.">
        <title>Horizontally acquired antibacterial genes associated with adaptive radiation of ladybird beetles.</title>
        <authorList>
            <person name="Li H.S."/>
            <person name="Tang X.F."/>
            <person name="Huang Y.H."/>
            <person name="Xu Z.Y."/>
            <person name="Chen M.L."/>
            <person name="Du X.Y."/>
            <person name="Qiu B.Y."/>
            <person name="Chen P.T."/>
            <person name="Zhang W."/>
            <person name="Slipinski A."/>
            <person name="Escalona H.E."/>
            <person name="Waterhouse R.M."/>
            <person name="Zwick A."/>
            <person name="Pang H."/>
        </authorList>
    </citation>
    <scope>NUCLEOTIDE SEQUENCE [LARGE SCALE GENOMIC DNA]</scope>
    <source>
        <strain evidence="1">SYSU2018</strain>
    </source>
</reference>
<accession>A0ABD2NIJ9</accession>
<dbReference type="AlphaFoldDB" id="A0ABD2NIJ9"/>
<keyword evidence="2" id="KW-1185">Reference proteome</keyword>
<protein>
    <submittedName>
        <fullName evidence="1">Uncharacterized protein</fullName>
    </submittedName>
</protein>
<evidence type="ECO:0000313" key="2">
    <source>
        <dbReference type="Proteomes" id="UP001516400"/>
    </source>
</evidence>
<proteinExistence type="predicted"/>